<organism evidence="2 3">
    <name type="scientific">Serendipita vermifera MAFF 305830</name>
    <dbReference type="NCBI Taxonomy" id="933852"/>
    <lineage>
        <taxon>Eukaryota</taxon>
        <taxon>Fungi</taxon>
        <taxon>Dikarya</taxon>
        <taxon>Basidiomycota</taxon>
        <taxon>Agaricomycotina</taxon>
        <taxon>Agaricomycetes</taxon>
        <taxon>Sebacinales</taxon>
        <taxon>Serendipitaceae</taxon>
        <taxon>Serendipita</taxon>
    </lineage>
</organism>
<protein>
    <submittedName>
        <fullName evidence="2">Uncharacterized protein</fullName>
    </submittedName>
</protein>
<gene>
    <name evidence="2" type="ORF">M408DRAFT_31052</name>
</gene>
<reference evidence="3" key="2">
    <citation type="submission" date="2015-01" db="EMBL/GenBank/DDBJ databases">
        <title>Evolutionary Origins and Diversification of the Mycorrhizal Mutualists.</title>
        <authorList>
            <consortium name="DOE Joint Genome Institute"/>
            <consortium name="Mycorrhizal Genomics Consortium"/>
            <person name="Kohler A."/>
            <person name="Kuo A."/>
            <person name="Nagy L.G."/>
            <person name="Floudas D."/>
            <person name="Copeland A."/>
            <person name="Barry K.W."/>
            <person name="Cichocki N."/>
            <person name="Veneault-Fourrey C."/>
            <person name="LaButti K."/>
            <person name="Lindquist E.A."/>
            <person name="Lipzen A."/>
            <person name="Lundell T."/>
            <person name="Morin E."/>
            <person name="Murat C."/>
            <person name="Riley R."/>
            <person name="Ohm R."/>
            <person name="Sun H."/>
            <person name="Tunlid A."/>
            <person name="Henrissat B."/>
            <person name="Grigoriev I.V."/>
            <person name="Hibbett D.S."/>
            <person name="Martin F."/>
        </authorList>
    </citation>
    <scope>NUCLEOTIDE SEQUENCE [LARGE SCALE GENOMIC DNA]</scope>
    <source>
        <strain evidence="3">MAFF 305830</strain>
    </source>
</reference>
<feature type="region of interest" description="Disordered" evidence="1">
    <location>
        <begin position="1"/>
        <end position="48"/>
    </location>
</feature>
<reference evidence="2 3" key="1">
    <citation type="submission" date="2014-04" db="EMBL/GenBank/DDBJ databases">
        <authorList>
            <consortium name="DOE Joint Genome Institute"/>
            <person name="Kuo A."/>
            <person name="Zuccaro A."/>
            <person name="Kohler A."/>
            <person name="Nagy L.G."/>
            <person name="Floudas D."/>
            <person name="Copeland A."/>
            <person name="Barry K.W."/>
            <person name="Cichocki N."/>
            <person name="Veneault-Fourrey C."/>
            <person name="LaButti K."/>
            <person name="Lindquist E.A."/>
            <person name="Lipzen A."/>
            <person name="Lundell T."/>
            <person name="Morin E."/>
            <person name="Murat C."/>
            <person name="Sun H."/>
            <person name="Tunlid A."/>
            <person name="Henrissat B."/>
            <person name="Grigoriev I.V."/>
            <person name="Hibbett D.S."/>
            <person name="Martin F."/>
            <person name="Nordberg H.P."/>
            <person name="Cantor M.N."/>
            <person name="Hua S.X."/>
        </authorList>
    </citation>
    <scope>NUCLEOTIDE SEQUENCE [LARGE SCALE GENOMIC DNA]</scope>
    <source>
        <strain evidence="2 3">MAFF 305830</strain>
    </source>
</reference>
<evidence type="ECO:0000313" key="2">
    <source>
        <dbReference type="EMBL" id="KIM19641.1"/>
    </source>
</evidence>
<dbReference type="AlphaFoldDB" id="A0A0C3AK26"/>
<keyword evidence="3" id="KW-1185">Reference proteome</keyword>
<dbReference type="Proteomes" id="UP000054097">
    <property type="component" value="Unassembled WGS sequence"/>
</dbReference>
<proteinExistence type="predicted"/>
<feature type="non-terminal residue" evidence="2">
    <location>
        <position position="1"/>
    </location>
</feature>
<dbReference type="EMBL" id="KN824592">
    <property type="protein sequence ID" value="KIM19641.1"/>
    <property type="molecule type" value="Genomic_DNA"/>
</dbReference>
<dbReference type="HOGENOM" id="CLU_1393227_0_0_1"/>
<sequence>RSTSYPEVRPDFHQYRNAAHRISTLPSPPEHPFAGEDPNTGPESQPLSQAQLHMKTLPFFSLTHRARDSGDTEVSVMTRGTLLSRLFESSMLIGGSGDIAVSDEDEDGYTMRGRRNHVATALDEGFKCLQIEFDSLKAVTNGSGADERANLLSFVVQTLDTHAIKHHLAQTTNTIDVLVPFSLAQQAHEILRGGEV</sequence>
<evidence type="ECO:0000256" key="1">
    <source>
        <dbReference type="SAM" id="MobiDB-lite"/>
    </source>
</evidence>
<name>A0A0C3AK26_SERVB</name>
<evidence type="ECO:0000313" key="3">
    <source>
        <dbReference type="Proteomes" id="UP000054097"/>
    </source>
</evidence>
<accession>A0A0C3AK26</accession>